<dbReference type="Gene3D" id="1.10.287.950">
    <property type="entry name" value="Methyl-accepting chemotaxis protein"/>
    <property type="match status" value="1"/>
</dbReference>
<evidence type="ECO:0000256" key="1">
    <source>
        <dbReference type="ARBA" id="ARBA00004370"/>
    </source>
</evidence>
<dbReference type="SMART" id="SM00283">
    <property type="entry name" value="MA"/>
    <property type="match status" value="1"/>
</dbReference>
<organism evidence="8 9">
    <name type="scientific">Citrifermentans bremense</name>
    <dbReference type="NCBI Taxonomy" id="60035"/>
    <lineage>
        <taxon>Bacteria</taxon>
        <taxon>Pseudomonadati</taxon>
        <taxon>Thermodesulfobacteriota</taxon>
        <taxon>Desulfuromonadia</taxon>
        <taxon>Geobacterales</taxon>
        <taxon>Geobacteraceae</taxon>
        <taxon>Citrifermentans</taxon>
    </lineage>
</organism>
<proteinExistence type="inferred from homology"/>
<evidence type="ECO:0000259" key="6">
    <source>
        <dbReference type="PROSITE" id="PS50111"/>
    </source>
</evidence>
<dbReference type="PROSITE" id="PS50885">
    <property type="entry name" value="HAMP"/>
    <property type="match status" value="1"/>
</dbReference>
<evidence type="ECO:0000313" key="9">
    <source>
        <dbReference type="Proteomes" id="UP000515472"/>
    </source>
</evidence>
<dbReference type="AlphaFoldDB" id="A0A6S6M1Y5"/>
<dbReference type="GO" id="GO:0016020">
    <property type="term" value="C:membrane"/>
    <property type="evidence" value="ECO:0007669"/>
    <property type="project" value="UniProtKB-SubCell"/>
</dbReference>
<dbReference type="CDD" id="cd11386">
    <property type="entry name" value="MCP_signal"/>
    <property type="match status" value="1"/>
</dbReference>
<dbReference type="GO" id="GO:0006935">
    <property type="term" value="P:chemotaxis"/>
    <property type="evidence" value="ECO:0007669"/>
    <property type="project" value="InterPro"/>
</dbReference>
<dbReference type="GO" id="GO:0004888">
    <property type="term" value="F:transmembrane signaling receptor activity"/>
    <property type="evidence" value="ECO:0007669"/>
    <property type="project" value="InterPro"/>
</dbReference>
<dbReference type="PANTHER" id="PTHR32089">
    <property type="entry name" value="METHYL-ACCEPTING CHEMOTAXIS PROTEIN MCPB"/>
    <property type="match status" value="1"/>
</dbReference>
<keyword evidence="5" id="KW-0472">Membrane</keyword>
<sequence length="541" mass="57812">MNFSGMRLSVRLGIAFAVIVVLMTVVGGYAINRMHAFDKKIELMINDKWPKTVMLNEAKSQANVIARAMRNMILVDDPQEVQKEKKRIEDARAAIGKQFDELKKIVQSESGKKLLAAVVDERAQYIESQKLVIGLIESGNKAQATSELMTSVRKTQTAYFAAIDKMLEHQQKGLENVGKESDAMIQQSRLVVIGLLAAAIFLSVLLAVVIVRSITVPVRELIAANDRLADKDLTVCITLAGNDELGHLADSSRRVVESLREILGQVSDSSAQIAAASNQLQSTAVQIATGAEEVASQTSSVATASEEMAATSGDIAQNCMLAADTSRQSSASANEGGAVVQETIAGMARIAERVKDSARTVESLGERSEQIGNIIETIQDIADQTNLLALNAAIEAARAGEQGRGFAVVADEVRALAERTTKATREIGDMIKAIQDETKAAVGAMEEGVAEVERGTEFSQRSGEALQTILKQIGEVTMQINQIATAAEEQTATTSEITMNVQQVTEVVQQTASGAGETAAAAAQLASNAKVLEGLVRQFRL</sequence>
<evidence type="ECO:0000313" key="8">
    <source>
        <dbReference type="EMBL" id="BCG46046.1"/>
    </source>
</evidence>
<evidence type="ECO:0000256" key="2">
    <source>
        <dbReference type="ARBA" id="ARBA00023224"/>
    </source>
</evidence>
<evidence type="ECO:0000256" key="4">
    <source>
        <dbReference type="PROSITE-ProRule" id="PRU00284"/>
    </source>
</evidence>
<feature type="transmembrane region" description="Helical" evidence="5">
    <location>
        <begin position="12"/>
        <end position="31"/>
    </location>
</feature>
<dbReference type="PROSITE" id="PS50111">
    <property type="entry name" value="CHEMOTAXIS_TRANSDUC_2"/>
    <property type="match status" value="1"/>
</dbReference>
<dbReference type="Pfam" id="PF00015">
    <property type="entry name" value="MCPsignal"/>
    <property type="match status" value="1"/>
</dbReference>
<dbReference type="RefSeq" id="WP_185244332.1">
    <property type="nucleotide sequence ID" value="NZ_AP023213.1"/>
</dbReference>
<dbReference type="Proteomes" id="UP000515472">
    <property type="component" value="Chromosome"/>
</dbReference>
<dbReference type="InterPro" id="IPR047347">
    <property type="entry name" value="YvaQ-like_sensor"/>
</dbReference>
<dbReference type="GO" id="GO:0007165">
    <property type="term" value="P:signal transduction"/>
    <property type="evidence" value="ECO:0007669"/>
    <property type="project" value="UniProtKB-KW"/>
</dbReference>
<evidence type="ECO:0000256" key="5">
    <source>
        <dbReference type="SAM" id="Phobius"/>
    </source>
</evidence>
<dbReference type="Pfam" id="PF00672">
    <property type="entry name" value="HAMP"/>
    <property type="match status" value="1"/>
</dbReference>
<dbReference type="InterPro" id="IPR003660">
    <property type="entry name" value="HAMP_dom"/>
</dbReference>
<dbReference type="FunFam" id="1.10.287.950:FF:000001">
    <property type="entry name" value="Methyl-accepting chemotaxis sensory transducer"/>
    <property type="match status" value="1"/>
</dbReference>
<dbReference type="CDD" id="cd06225">
    <property type="entry name" value="HAMP"/>
    <property type="match status" value="1"/>
</dbReference>
<feature type="domain" description="HAMP" evidence="7">
    <location>
        <begin position="212"/>
        <end position="264"/>
    </location>
</feature>
<name>A0A6S6M1Y5_9BACT</name>
<keyword evidence="5" id="KW-1133">Transmembrane helix</keyword>
<dbReference type="EMBL" id="AP023213">
    <property type="protein sequence ID" value="BCG46046.1"/>
    <property type="molecule type" value="Genomic_DNA"/>
</dbReference>
<dbReference type="InterPro" id="IPR004090">
    <property type="entry name" value="Chemotax_Me-accpt_rcpt"/>
</dbReference>
<dbReference type="InterPro" id="IPR024478">
    <property type="entry name" value="HlyB_4HB_MCP"/>
</dbReference>
<dbReference type="SUPFAM" id="SSF58104">
    <property type="entry name" value="Methyl-accepting chemotaxis protein (MCP) signaling domain"/>
    <property type="match status" value="1"/>
</dbReference>
<keyword evidence="2 4" id="KW-0807">Transducer</keyword>
<evidence type="ECO:0000256" key="3">
    <source>
        <dbReference type="ARBA" id="ARBA00029447"/>
    </source>
</evidence>
<dbReference type="KEGG" id="gbn:GEOBRER4_07960"/>
<accession>A0A6S6M1Y5</accession>
<evidence type="ECO:0000259" key="7">
    <source>
        <dbReference type="PROSITE" id="PS50885"/>
    </source>
</evidence>
<protein>
    <submittedName>
        <fullName evidence="8">Methyl-accepting chemotaxis sensor/transducer protein</fullName>
    </submittedName>
</protein>
<feature type="domain" description="Methyl-accepting transducer" evidence="6">
    <location>
        <begin position="269"/>
        <end position="505"/>
    </location>
</feature>
<dbReference type="PRINTS" id="PR00260">
    <property type="entry name" value="CHEMTRNSDUCR"/>
</dbReference>
<dbReference type="InterPro" id="IPR004089">
    <property type="entry name" value="MCPsignal_dom"/>
</dbReference>
<keyword evidence="9" id="KW-1185">Reference proteome</keyword>
<feature type="transmembrane region" description="Helical" evidence="5">
    <location>
        <begin position="190"/>
        <end position="211"/>
    </location>
</feature>
<dbReference type="PANTHER" id="PTHR32089:SF112">
    <property type="entry name" value="LYSOZYME-LIKE PROTEIN-RELATED"/>
    <property type="match status" value="1"/>
</dbReference>
<comment type="similarity">
    <text evidence="3">Belongs to the methyl-accepting chemotaxis (MCP) protein family.</text>
</comment>
<keyword evidence="5" id="KW-0812">Transmembrane</keyword>
<dbReference type="Pfam" id="PF12729">
    <property type="entry name" value="4HB_MCP_1"/>
    <property type="match status" value="1"/>
</dbReference>
<gene>
    <name evidence="8" type="ORF">GEOBRER4_n0826</name>
</gene>
<reference evidence="8 9" key="1">
    <citation type="submission" date="2020-06" db="EMBL/GenBank/DDBJ databases">
        <title>Interaction of electrochemicaly active bacteria, Geobacter bremensis R4 on different carbon anode.</title>
        <authorList>
            <person name="Meng L."/>
            <person name="Yoshida N."/>
        </authorList>
    </citation>
    <scope>NUCLEOTIDE SEQUENCE [LARGE SCALE GENOMIC DNA]</scope>
    <source>
        <strain evidence="8 9">R4</strain>
    </source>
</reference>
<dbReference type="SMART" id="SM00304">
    <property type="entry name" value="HAMP"/>
    <property type="match status" value="1"/>
</dbReference>
<dbReference type="CDD" id="cd19411">
    <property type="entry name" value="MCP2201-like_sensor"/>
    <property type="match status" value="1"/>
</dbReference>
<comment type="subcellular location">
    <subcellularLocation>
        <location evidence="1">Membrane</location>
    </subcellularLocation>
</comment>